<dbReference type="RefSeq" id="WP_204199239.1">
    <property type="nucleotide sequence ID" value="NZ_JAFEMC010000003.1"/>
</dbReference>
<keyword evidence="2" id="KW-1185">Reference proteome</keyword>
<accession>A0ABS2DAN4</accession>
<dbReference type="Pfam" id="PF11171">
    <property type="entry name" value="DUF2958"/>
    <property type="match status" value="1"/>
</dbReference>
<reference evidence="1 2" key="1">
    <citation type="submission" date="2020-12" db="EMBL/GenBank/DDBJ databases">
        <title>Sphingomonas sp.</title>
        <authorList>
            <person name="Kim M.K."/>
        </authorList>
    </citation>
    <scope>NUCLEOTIDE SEQUENCE [LARGE SCALE GENOMIC DNA]</scope>
    <source>
        <strain evidence="1 2">BT552</strain>
    </source>
</reference>
<gene>
    <name evidence="1" type="ORF">ILT43_12230</name>
</gene>
<dbReference type="InterPro" id="IPR021341">
    <property type="entry name" value="DUF2958"/>
</dbReference>
<name>A0ABS2DAN4_9SPHN</name>
<evidence type="ECO:0000313" key="2">
    <source>
        <dbReference type="Proteomes" id="UP000763641"/>
    </source>
</evidence>
<comment type="caution">
    <text evidence="1">The sequence shown here is derived from an EMBL/GenBank/DDBJ whole genome shotgun (WGS) entry which is preliminary data.</text>
</comment>
<dbReference type="EMBL" id="JAFEMC010000003">
    <property type="protein sequence ID" value="MBM6577141.1"/>
    <property type="molecule type" value="Genomic_DNA"/>
</dbReference>
<sequence length="119" mass="13358">MRVVRLRGLLRPATITQLQANHREGTPKRGTKGEIDFPPVCRVYVPYTRCQWLLTELDEDGIAFGLCDLGYPELGSVSIAEIEARDLKGVRAVEDIAWRADKTLSQYAEIARREGCILA</sequence>
<evidence type="ECO:0000313" key="1">
    <source>
        <dbReference type="EMBL" id="MBM6577141.1"/>
    </source>
</evidence>
<proteinExistence type="predicted"/>
<protein>
    <submittedName>
        <fullName evidence="1">DUF2958 domain-containing protein</fullName>
    </submittedName>
</protein>
<dbReference type="Proteomes" id="UP000763641">
    <property type="component" value="Unassembled WGS sequence"/>
</dbReference>
<organism evidence="1 2">
    <name type="scientific">Sphingomonas longa</name>
    <dbReference type="NCBI Taxonomy" id="2778730"/>
    <lineage>
        <taxon>Bacteria</taxon>
        <taxon>Pseudomonadati</taxon>
        <taxon>Pseudomonadota</taxon>
        <taxon>Alphaproteobacteria</taxon>
        <taxon>Sphingomonadales</taxon>
        <taxon>Sphingomonadaceae</taxon>
        <taxon>Sphingomonas</taxon>
    </lineage>
</organism>